<keyword evidence="3 9" id="KW-0812">Transmembrane</keyword>
<dbReference type="SUPFAM" id="SSF46626">
    <property type="entry name" value="Cytochrome c"/>
    <property type="match status" value="1"/>
</dbReference>
<evidence type="ECO:0000259" key="11">
    <source>
        <dbReference type="PROSITE" id="PS51007"/>
    </source>
</evidence>
<dbReference type="GO" id="GO:0009055">
    <property type="term" value="F:electron transfer activity"/>
    <property type="evidence" value="ECO:0007669"/>
    <property type="project" value="InterPro"/>
</dbReference>
<dbReference type="GO" id="GO:0020037">
    <property type="term" value="F:heme binding"/>
    <property type="evidence" value="ECO:0007669"/>
    <property type="project" value="InterPro"/>
</dbReference>
<organism evidence="12 13">
    <name type="scientific">Thiohalospira halophila DSM 15071</name>
    <dbReference type="NCBI Taxonomy" id="1123397"/>
    <lineage>
        <taxon>Bacteria</taxon>
        <taxon>Pseudomonadati</taxon>
        <taxon>Pseudomonadota</taxon>
        <taxon>Gammaproteobacteria</taxon>
        <taxon>Thiohalospirales</taxon>
        <taxon>Thiohalospiraceae</taxon>
        <taxon>Thiohalospira</taxon>
    </lineage>
</organism>
<dbReference type="PROSITE" id="PS51007">
    <property type="entry name" value="CYTC"/>
    <property type="match status" value="1"/>
</dbReference>
<evidence type="ECO:0000256" key="2">
    <source>
        <dbReference type="ARBA" id="ARBA00022617"/>
    </source>
</evidence>
<keyword evidence="4 8" id="KW-0479">Metal-binding</keyword>
<accession>A0A1I1QT43</accession>
<evidence type="ECO:0000256" key="4">
    <source>
        <dbReference type="ARBA" id="ARBA00022723"/>
    </source>
</evidence>
<evidence type="ECO:0000256" key="8">
    <source>
        <dbReference type="PIRSR" id="PIRSR602326-1"/>
    </source>
</evidence>
<evidence type="ECO:0000313" key="12">
    <source>
        <dbReference type="EMBL" id="SFD25281.1"/>
    </source>
</evidence>
<feature type="signal peptide" evidence="10">
    <location>
        <begin position="1"/>
        <end position="19"/>
    </location>
</feature>
<keyword evidence="7 9" id="KW-0472">Membrane</keyword>
<dbReference type="InterPro" id="IPR036909">
    <property type="entry name" value="Cyt_c-like_dom_sf"/>
</dbReference>
<dbReference type="Proteomes" id="UP000198611">
    <property type="component" value="Unassembled WGS sequence"/>
</dbReference>
<evidence type="ECO:0000256" key="1">
    <source>
        <dbReference type="ARBA" id="ARBA00004370"/>
    </source>
</evidence>
<dbReference type="OrthoDB" id="9798864at2"/>
<keyword evidence="13" id="KW-1185">Reference proteome</keyword>
<dbReference type="EMBL" id="FOMJ01000003">
    <property type="protein sequence ID" value="SFD25281.1"/>
    <property type="molecule type" value="Genomic_DNA"/>
</dbReference>
<proteinExistence type="predicted"/>
<feature type="binding site" description="covalent" evidence="8">
    <location>
        <position position="54"/>
    </location>
    <ligand>
        <name>heme c</name>
        <dbReference type="ChEBI" id="CHEBI:61717"/>
    </ligand>
</feature>
<feature type="chain" id="PRO_5011617966" evidence="10">
    <location>
        <begin position="20"/>
        <end position="246"/>
    </location>
</feature>
<evidence type="ECO:0000256" key="9">
    <source>
        <dbReference type="SAM" id="Phobius"/>
    </source>
</evidence>
<dbReference type="GO" id="GO:0016020">
    <property type="term" value="C:membrane"/>
    <property type="evidence" value="ECO:0007669"/>
    <property type="project" value="UniProtKB-SubCell"/>
</dbReference>
<keyword evidence="5 9" id="KW-1133">Transmembrane helix</keyword>
<dbReference type="Pfam" id="PF02167">
    <property type="entry name" value="Cytochrom_C1"/>
    <property type="match status" value="1"/>
</dbReference>
<comment type="subcellular location">
    <subcellularLocation>
        <location evidence="1">Membrane</location>
    </subcellularLocation>
</comment>
<evidence type="ECO:0000256" key="3">
    <source>
        <dbReference type="ARBA" id="ARBA00022692"/>
    </source>
</evidence>
<gene>
    <name evidence="12" type="ORF">SAMN05660831_01279</name>
</gene>
<feature type="binding site" description="covalent" evidence="8">
    <location>
        <position position="50"/>
    </location>
    <ligand>
        <name>heme c</name>
        <dbReference type="ChEBI" id="CHEBI:61717"/>
    </ligand>
</feature>
<protein>
    <submittedName>
        <fullName evidence="12">Ubiquinol-cytochrome c reductase cytochrome c1 subunit</fullName>
    </submittedName>
</protein>
<dbReference type="PANTHER" id="PTHR10266">
    <property type="entry name" value="CYTOCHROME C1"/>
    <property type="match status" value="1"/>
</dbReference>
<dbReference type="PANTHER" id="PTHR10266:SF3">
    <property type="entry name" value="CYTOCHROME C1, HEME PROTEIN, MITOCHONDRIAL"/>
    <property type="match status" value="1"/>
</dbReference>
<dbReference type="InterPro" id="IPR009056">
    <property type="entry name" value="Cyt_c-like_dom"/>
</dbReference>
<dbReference type="Gene3D" id="1.10.760.10">
    <property type="entry name" value="Cytochrome c-like domain"/>
    <property type="match status" value="1"/>
</dbReference>
<evidence type="ECO:0000256" key="6">
    <source>
        <dbReference type="ARBA" id="ARBA00023004"/>
    </source>
</evidence>
<reference evidence="12 13" key="1">
    <citation type="submission" date="2016-10" db="EMBL/GenBank/DDBJ databases">
        <authorList>
            <person name="de Groot N.N."/>
        </authorList>
    </citation>
    <scope>NUCLEOTIDE SEQUENCE [LARGE SCALE GENOMIC DNA]</scope>
    <source>
        <strain evidence="12 13">HL3</strain>
    </source>
</reference>
<keyword evidence="10" id="KW-0732">Signal</keyword>
<keyword evidence="2 8" id="KW-0349">Heme</keyword>
<dbReference type="InterPro" id="IPR002326">
    <property type="entry name" value="Cyt_c1"/>
</dbReference>
<evidence type="ECO:0000256" key="5">
    <source>
        <dbReference type="ARBA" id="ARBA00022989"/>
    </source>
</evidence>
<evidence type="ECO:0000256" key="10">
    <source>
        <dbReference type="SAM" id="SignalP"/>
    </source>
</evidence>
<dbReference type="AlphaFoldDB" id="A0A1I1QT43"/>
<comment type="cofactor">
    <cofactor evidence="8">
        <name>heme c</name>
        <dbReference type="ChEBI" id="CHEBI:61717"/>
    </cofactor>
    <text evidence="8">Binds 1 heme c group covalently per subunit.</text>
</comment>
<sequence>MKKTIATFLLALLPGLATAAGGGAHLEEVSVNIHDEAALQRGAKLFSNFCLSCHSVEFQRWRRTAEDLGLSQDQVEKNLIPGDDTVNDMMDNVMPAEQAANWFGTTPPDLSVVARSRSEDWLYSYLKGFYLDDSRPFGVNNTVFSNVGMPHALWELEGLKKPVYKTVTGEDGEEHKVRDGFEYVTEGSMTHSEYDRAARDIVTFLSYVGEPARLERPTLGVWVIGFLAVLLVFAYFMKREFWKDIH</sequence>
<feature type="transmembrane region" description="Helical" evidence="9">
    <location>
        <begin position="219"/>
        <end position="237"/>
    </location>
</feature>
<feature type="binding site" description="covalent" evidence="8">
    <location>
        <position position="53"/>
    </location>
    <ligand>
        <name>heme c</name>
        <dbReference type="ChEBI" id="CHEBI:61717"/>
    </ligand>
</feature>
<keyword evidence="6 8" id="KW-0408">Iron</keyword>
<dbReference type="RefSeq" id="WP_093427931.1">
    <property type="nucleotide sequence ID" value="NZ_FOMJ01000003.1"/>
</dbReference>
<dbReference type="STRING" id="1123397.SAMN05660831_01279"/>
<name>A0A1I1QT43_9GAMM</name>
<evidence type="ECO:0000313" key="13">
    <source>
        <dbReference type="Proteomes" id="UP000198611"/>
    </source>
</evidence>
<evidence type="ECO:0000256" key="7">
    <source>
        <dbReference type="ARBA" id="ARBA00023136"/>
    </source>
</evidence>
<dbReference type="GO" id="GO:0046872">
    <property type="term" value="F:metal ion binding"/>
    <property type="evidence" value="ECO:0007669"/>
    <property type="project" value="UniProtKB-KW"/>
</dbReference>
<feature type="domain" description="Cytochrome c" evidence="11">
    <location>
        <begin position="37"/>
        <end position="212"/>
    </location>
</feature>